<dbReference type="GO" id="GO:0051016">
    <property type="term" value="P:barbed-end actin filament capping"/>
    <property type="evidence" value="ECO:0007669"/>
    <property type="project" value="UniProtKB-UniRule"/>
</dbReference>
<reference evidence="5 6" key="1">
    <citation type="submission" date="2012-05" db="EMBL/GenBank/DDBJ databases">
        <title>Recombination and specialization in a pathogen metapopulation.</title>
        <authorList>
            <person name="Gardiner A."/>
            <person name="Kemen E."/>
            <person name="Schultz-Larsen T."/>
            <person name="MacLean D."/>
            <person name="Van Oosterhout C."/>
            <person name="Jones J.D.G."/>
        </authorList>
    </citation>
    <scope>NUCLEOTIDE SEQUENCE [LARGE SCALE GENOMIC DNA]</scope>
    <source>
        <strain evidence="5 6">Ac Nc2</strain>
    </source>
</reference>
<dbReference type="GO" id="GO:0008290">
    <property type="term" value="C:F-actin capping protein complex"/>
    <property type="evidence" value="ECO:0007669"/>
    <property type="project" value="UniProtKB-UniRule"/>
</dbReference>
<evidence type="ECO:0000256" key="3">
    <source>
        <dbReference type="ARBA" id="ARBA00023203"/>
    </source>
</evidence>
<dbReference type="InParanoid" id="A0A024GT45"/>
<dbReference type="PANTHER" id="PTHR10653:SF0">
    <property type="entry name" value="F-ACTIN-CAPPING PROTEIN SUBUNIT ALPHA"/>
    <property type="match status" value="1"/>
</dbReference>
<keyword evidence="6" id="KW-1185">Reference proteome</keyword>
<dbReference type="PANTHER" id="PTHR10653">
    <property type="entry name" value="F-ACTIN-CAPPING PROTEIN SUBUNIT ALPHA"/>
    <property type="match status" value="1"/>
</dbReference>
<dbReference type="GO" id="GO:0051015">
    <property type="term" value="F:actin filament binding"/>
    <property type="evidence" value="ECO:0007669"/>
    <property type="project" value="TreeGrafter"/>
</dbReference>
<keyword evidence="3 4" id="KW-0009">Actin-binding</keyword>
<evidence type="ECO:0000256" key="4">
    <source>
        <dbReference type="RuleBase" id="RU365077"/>
    </source>
</evidence>
<dbReference type="Gene3D" id="3.90.1150.210">
    <property type="entry name" value="F-actin capping protein, beta subunit"/>
    <property type="match status" value="1"/>
</dbReference>
<proteinExistence type="inferred from homology"/>
<dbReference type="OrthoDB" id="340550at2759"/>
<dbReference type="PRINTS" id="PR00191">
    <property type="entry name" value="FACTINCAPA"/>
</dbReference>
<dbReference type="FunFam" id="3.90.1150.210:FF:000003">
    <property type="entry name" value="F-actin-capping protein subunit alpha"/>
    <property type="match status" value="1"/>
</dbReference>
<dbReference type="GO" id="GO:0030863">
    <property type="term" value="C:cortical cytoskeleton"/>
    <property type="evidence" value="ECO:0007669"/>
    <property type="project" value="TreeGrafter"/>
</dbReference>
<comment type="caution">
    <text evidence="5">The sequence shown here is derived from an EMBL/GenBank/DDBJ whole genome shotgun (WGS) entry which is preliminary data.</text>
</comment>
<dbReference type="FunCoup" id="A0A024GT45">
    <property type="interactions" value="139"/>
</dbReference>
<dbReference type="Gene3D" id="3.30.1140.60">
    <property type="entry name" value="F-actin capping protein, alpha subunit"/>
    <property type="match status" value="1"/>
</dbReference>
<dbReference type="AlphaFoldDB" id="A0A024GT45"/>
<accession>A0A024GT45</accession>
<evidence type="ECO:0000256" key="2">
    <source>
        <dbReference type="ARBA" id="ARBA00022467"/>
    </source>
</evidence>
<dbReference type="InterPro" id="IPR042276">
    <property type="entry name" value="CapZ_alpha/beta_2"/>
</dbReference>
<dbReference type="Pfam" id="PF01267">
    <property type="entry name" value="F-actin_cap_A"/>
    <property type="match status" value="1"/>
</dbReference>
<dbReference type="SUPFAM" id="SSF90096">
    <property type="entry name" value="Subunits of heterodimeric actin filament capping protein Capz"/>
    <property type="match status" value="1"/>
</dbReference>
<dbReference type="STRING" id="65357.A0A024GT45"/>
<sequence>MINTSISEDQARLILRDFLLSSPPGQTHEVLKELKELLPEQFFSSDYLKTLFEHYHHTNYFAVAIPNQDHKLLICQESQIDEKHYVDPRTNLMYGFDHFTQELNEIPSAELKIDTSGILRDERLAIENALQDYEAREYMNEANTAVYAKESKLLILMCTERVNLRNYWSGQWKSRWEVDVGVQPNVMSGEINLHVHYYENGNLQLQDTKKVQQTLSLNKTPLELGEEVIRVIKDAEDSLQNSLDELYINMSHETLKEMRRIMPVTQTKMDWSLHLHRTAKDLAKR</sequence>
<gene>
    <name evidence="5" type="ORF">BN9_114150</name>
</gene>
<dbReference type="Proteomes" id="UP000053237">
    <property type="component" value="Unassembled WGS sequence"/>
</dbReference>
<keyword evidence="2 4" id="KW-0117">Actin capping</keyword>
<dbReference type="EMBL" id="CAIX01000366">
    <property type="protein sequence ID" value="CCI49929.1"/>
    <property type="molecule type" value="Genomic_DNA"/>
</dbReference>
<evidence type="ECO:0000313" key="6">
    <source>
        <dbReference type="Proteomes" id="UP000053237"/>
    </source>
</evidence>
<name>A0A024GT45_9STRA</name>
<dbReference type="InterPro" id="IPR037282">
    <property type="entry name" value="CapZ_alpha/beta"/>
</dbReference>
<protein>
    <recommendedName>
        <fullName evidence="4">F-actin-capping protein subunit alpha</fullName>
    </recommendedName>
</protein>
<comment type="subunit">
    <text evidence="4">Heterodimer of an alpha and a beta subunit.</text>
</comment>
<dbReference type="InterPro" id="IPR002189">
    <property type="entry name" value="CapZ_alpha"/>
</dbReference>
<dbReference type="GO" id="GO:0030036">
    <property type="term" value="P:actin cytoskeleton organization"/>
    <property type="evidence" value="ECO:0007669"/>
    <property type="project" value="TreeGrafter"/>
</dbReference>
<evidence type="ECO:0000256" key="1">
    <source>
        <dbReference type="ARBA" id="ARBA00010479"/>
    </source>
</evidence>
<dbReference type="InterPro" id="IPR042489">
    <property type="entry name" value="CapZ_alpha_1"/>
</dbReference>
<comment type="similarity">
    <text evidence="1 4">Belongs to the F-actin-capping protein alpha subunit family.</text>
</comment>
<evidence type="ECO:0000313" key="5">
    <source>
        <dbReference type="EMBL" id="CCI49929.1"/>
    </source>
</evidence>
<comment type="function">
    <text evidence="4">F-actin-capping proteins bind in a Ca(2+)-independent manner to the fast growing ends of actin filaments (barbed end) thereby blocking the exchange of subunits at these ends. Unlike other capping proteins (such as gelsolin and severin), these proteins do not sever actin filaments.</text>
</comment>
<organism evidence="5 6">
    <name type="scientific">Albugo candida</name>
    <dbReference type="NCBI Taxonomy" id="65357"/>
    <lineage>
        <taxon>Eukaryota</taxon>
        <taxon>Sar</taxon>
        <taxon>Stramenopiles</taxon>
        <taxon>Oomycota</taxon>
        <taxon>Peronosporomycetes</taxon>
        <taxon>Albuginales</taxon>
        <taxon>Albuginaceae</taxon>
        <taxon>Albugo</taxon>
    </lineage>
</organism>